<organism evidence="1 2">
    <name type="scientific">Micromonospora purpureochromogenes</name>
    <dbReference type="NCBI Taxonomy" id="47872"/>
    <lineage>
        <taxon>Bacteria</taxon>
        <taxon>Bacillati</taxon>
        <taxon>Actinomycetota</taxon>
        <taxon>Actinomycetes</taxon>
        <taxon>Micromonosporales</taxon>
        <taxon>Micromonosporaceae</taxon>
        <taxon>Micromonospora</taxon>
    </lineage>
</organism>
<dbReference type="Proteomes" id="UP000198228">
    <property type="component" value="Chromosome I"/>
</dbReference>
<sequence length="78" mass="8897">MATSIRDVIRKLIRQPEPTRPAIGQVIQERAQAEAQRRLLDQAKRLRETRWYSEPTQILPAVPMTLGQRTGYGTRGLG</sequence>
<proteinExistence type="predicted"/>
<evidence type="ECO:0000313" key="2">
    <source>
        <dbReference type="Proteomes" id="UP000198228"/>
    </source>
</evidence>
<name>A0A1C4Z4H3_9ACTN</name>
<dbReference type="RefSeq" id="WP_088962506.1">
    <property type="nucleotide sequence ID" value="NZ_LT607410.1"/>
</dbReference>
<accession>A0A1C4Z4H3</accession>
<dbReference type="EMBL" id="LT607410">
    <property type="protein sequence ID" value="SCF27823.1"/>
    <property type="molecule type" value="Genomic_DNA"/>
</dbReference>
<gene>
    <name evidence="1" type="ORF">GA0074696_4023</name>
</gene>
<reference evidence="1 2" key="1">
    <citation type="submission" date="2016-06" db="EMBL/GenBank/DDBJ databases">
        <authorList>
            <person name="Kjaerup R.B."/>
            <person name="Dalgaard T.S."/>
            <person name="Juul-Madsen H.R."/>
        </authorList>
    </citation>
    <scope>NUCLEOTIDE SEQUENCE [LARGE SCALE GENOMIC DNA]</scope>
    <source>
        <strain evidence="1 2">DSM 43821</strain>
    </source>
</reference>
<protein>
    <submittedName>
        <fullName evidence="1">Uncharacterized protein</fullName>
    </submittedName>
</protein>
<dbReference type="AlphaFoldDB" id="A0A1C4Z4H3"/>
<evidence type="ECO:0000313" key="1">
    <source>
        <dbReference type="EMBL" id="SCF27823.1"/>
    </source>
</evidence>